<gene>
    <name evidence="2" type="ORF">VM1G_04086</name>
</gene>
<evidence type="ECO:0000313" key="3">
    <source>
        <dbReference type="Proteomes" id="UP000078559"/>
    </source>
</evidence>
<evidence type="ECO:0000256" key="1">
    <source>
        <dbReference type="SAM" id="SignalP"/>
    </source>
</evidence>
<name>A0A194VVN1_CYTMA</name>
<dbReference type="AlphaFoldDB" id="A0A194VVN1"/>
<dbReference type="Proteomes" id="UP000078559">
    <property type="component" value="Chromosome 4"/>
</dbReference>
<feature type="chain" id="PRO_5008266889" evidence="1">
    <location>
        <begin position="21"/>
        <end position="162"/>
    </location>
</feature>
<keyword evidence="3" id="KW-1185">Reference proteome</keyword>
<accession>A0A194VVN1</accession>
<dbReference type="OrthoDB" id="5229222at2759"/>
<protein>
    <submittedName>
        <fullName evidence="2">Uncharacterized protein</fullName>
    </submittedName>
</protein>
<dbReference type="EMBL" id="CM003101">
    <property type="protein sequence ID" value="KUI68274.1"/>
    <property type="molecule type" value="Genomic_DNA"/>
</dbReference>
<reference evidence="2" key="1">
    <citation type="submission" date="2014-12" db="EMBL/GenBank/DDBJ databases">
        <title>Genome Sequence of Valsa Canker Pathogens Uncovers a Specific Adaption of Colonization on Woody Bark.</title>
        <authorList>
            <person name="Yin Z."/>
            <person name="Liu H."/>
            <person name="Gao X."/>
            <person name="Li Z."/>
            <person name="Song N."/>
            <person name="Ke X."/>
            <person name="Dai Q."/>
            <person name="Wu Y."/>
            <person name="Sun Y."/>
            <person name="Xu J.-R."/>
            <person name="Kang Z.K."/>
            <person name="Wang L."/>
            <person name="Huang L."/>
        </authorList>
    </citation>
    <scope>NUCLEOTIDE SEQUENCE [LARGE SCALE GENOMIC DNA]</scope>
    <source>
        <strain evidence="2">03-8</strain>
    </source>
</reference>
<evidence type="ECO:0000313" key="2">
    <source>
        <dbReference type="EMBL" id="KUI68274.1"/>
    </source>
</evidence>
<feature type="signal peptide" evidence="1">
    <location>
        <begin position="1"/>
        <end position="20"/>
    </location>
</feature>
<keyword evidence="1" id="KW-0732">Signal</keyword>
<proteinExistence type="predicted"/>
<sequence length="162" mass="17162">MKINTIHLVLAAVTATVASSKVHNDIHDRVLNITLAPHAVDTLKAHGLWAPDPESFARGHPNVDNFNATAENIKFEESGLDISVVATIGSHNKTTTADGGDKALANTNVFLIAFSAIATQQLLTLDMLGEEACMSVILCLACWIICEGACQGQGFCKDNGCD</sequence>
<organism evidence="2 3">
    <name type="scientific">Cytospora mali</name>
    <name type="common">Apple Valsa canker fungus</name>
    <name type="synonym">Valsa mali</name>
    <dbReference type="NCBI Taxonomy" id="578113"/>
    <lineage>
        <taxon>Eukaryota</taxon>
        <taxon>Fungi</taxon>
        <taxon>Dikarya</taxon>
        <taxon>Ascomycota</taxon>
        <taxon>Pezizomycotina</taxon>
        <taxon>Sordariomycetes</taxon>
        <taxon>Sordariomycetidae</taxon>
        <taxon>Diaporthales</taxon>
        <taxon>Cytosporaceae</taxon>
        <taxon>Cytospora</taxon>
    </lineage>
</organism>